<dbReference type="Gene3D" id="2.40.30.10">
    <property type="entry name" value="Translation factors"/>
    <property type="match status" value="1"/>
</dbReference>
<dbReference type="PANTHER" id="PTHR47354:SF8">
    <property type="entry name" value="1,2-PHENYLACETYL-COA EPOXIDASE, SUBUNIT E"/>
    <property type="match status" value="1"/>
</dbReference>
<dbReference type="SUPFAM" id="SSF63380">
    <property type="entry name" value="Riboflavin synthase domain-like"/>
    <property type="match status" value="1"/>
</dbReference>
<dbReference type="InterPro" id="IPR017938">
    <property type="entry name" value="Riboflavin_synthase-like_b-brl"/>
</dbReference>
<evidence type="ECO:0000256" key="8">
    <source>
        <dbReference type="ARBA" id="ARBA00023014"/>
    </source>
</evidence>
<feature type="domain" description="FAD-binding FR-type" evidence="10">
    <location>
        <begin position="47"/>
        <end position="156"/>
    </location>
</feature>
<evidence type="ECO:0000256" key="4">
    <source>
        <dbReference type="ARBA" id="ARBA00022723"/>
    </source>
</evidence>
<dbReference type="AlphaFoldDB" id="A0A0R1XKC1"/>
<evidence type="ECO:0000259" key="9">
    <source>
        <dbReference type="PROSITE" id="PS51085"/>
    </source>
</evidence>
<dbReference type="GO" id="GO:0050660">
    <property type="term" value="F:flavin adenine dinucleotide binding"/>
    <property type="evidence" value="ECO:0007669"/>
    <property type="project" value="TreeGrafter"/>
</dbReference>
<dbReference type="InterPro" id="IPR001709">
    <property type="entry name" value="Flavoprot_Pyr_Nucl_cyt_Rdtase"/>
</dbReference>
<keyword evidence="7" id="KW-0408">Iron</keyword>
<dbReference type="SUPFAM" id="SSF54292">
    <property type="entry name" value="2Fe-2S ferredoxin-like"/>
    <property type="match status" value="1"/>
</dbReference>
<keyword evidence="3" id="KW-0001">2Fe-2S</keyword>
<dbReference type="Pfam" id="PF00175">
    <property type="entry name" value="NAD_binding_1"/>
    <property type="match status" value="1"/>
</dbReference>
<dbReference type="GO" id="GO:0046872">
    <property type="term" value="F:metal ion binding"/>
    <property type="evidence" value="ECO:0007669"/>
    <property type="project" value="UniProtKB-KW"/>
</dbReference>
<reference evidence="11 12" key="1">
    <citation type="journal article" date="2015" name="Genome Announc.">
        <title>Expanding the biotechnology potential of lactobacilli through comparative genomics of 213 strains and associated genera.</title>
        <authorList>
            <person name="Sun Z."/>
            <person name="Harris H.M."/>
            <person name="McCann A."/>
            <person name="Guo C."/>
            <person name="Argimon S."/>
            <person name="Zhang W."/>
            <person name="Yang X."/>
            <person name="Jeffery I.B."/>
            <person name="Cooney J.C."/>
            <person name="Kagawa T.F."/>
            <person name="Liu W."/>
            <person name="Song Y."/>
            <person name="Salvetti E."/>
            <person name="Wrobel A."/>
            <person name="Rasinkangas P."/>
            <person name="Parkhill J."/>
            <person name="Rea M.C."/>
            <person name="O'Sullivan O."/>
            <person name="Ritari J."/>
            <person name="Douillard F.P."/>
            <person name="Paul Ross R."/>
            <person name="Yang R."/>
            <person name="Briner A.E."/>
            <person name="Felis G.E."/>
            <person name="de Vos W.M."/>
            <person name="Barrangou R."/>
            <person name="Klaenhammer T.R."/>
            <person name="Caufield P.W."/>
            <person name="Cui Y."/>
            <person name="Zhang H."/>
            <person name="O'Toole P.W."/>
        </authorList>
    </citation>
    <scope>NUCLEOTIDE SEQUENCE [LARGE SCALE GENOMIC DNA]</scope>
    <source>
        <strain evidence="11 12">DSM 6035</strain>
    </source>
</reference>
<dbReference type="InterPro" id="IPR012675">
    <property type="entry name" value="Beta-grasp_dom_sf"/>
</dbReference>
<dbReference type="CDD" id="cd00207">
    <property type="entry name" value="fer2"/>
    <property type="match status" value="1"/>
</dbReference>
<proteinExistence type="predicted"/>
<dbReference type="InterPro" id="IPR036010">
    <property type="entry name" value="2Fe-2S_ferredoxin-like_sf"/>
</dbReference>
<dbReference type="PROSITE" id="PS00197">
    <property type="entry name" value="2FE2S_FER_1"/>
    <property type="match status" value="1"/>
</dbReference>
<dbReference type="SUPFAM" id="SSF52343">
    <property type="entry name" value="Ferredoxin reductase-like, C-terminal NADP-linked domain"/>
    <property type="match status" value="1"/>
</dbReference>
<dbReference type="InterPro" id="IPR001433">
    <property type="entry name" value="OxRdtase_FAD/NAD-bd"/>
</dbReference>
<evidence type="ECO:0000259" key="10">
    <source>
        <dbReference type="PROSITE" id="PS51384"/>
    </source>
</evidence>
<dbReference type="PROSITE" id="PS51384">
    <property type="entry name" value="FAD_FR"/>
    <property type="match status" value="1"/>
</dbReference>
<keyword evidence="6" id="KW-0560">Oxidoreductase</keyword>
<keyword evidence="2" id="KW-0285">Flavoprotein</keyword>
<gene>
    <name evidence="11" type="ORF">FD32_GL001622</name>
</gene>
<dbReference type="InterPro" id="IPR050415">
    <property type="entry name" value="MRET"/>
</dbReference>
<dbReference type="InterPro" id="IPR017927">
    <property type="entry name" value="FAD-bd_FR_type"/>
</dbReference>
<evidence type="ECO:0000256" key="7">
    <source>
        <dbReference type="ARBA" id="ARBA00023004"/>
    </source>
</evidence>
<dbReference type="PRINTS" id="PR00406">
    <property type="entry name" value="CYTB5RDTASE"/>
</dbReference>
<comment type="caution">
    <text evidence="11">The sequence shown here is derived from an EMBL/GenBank/DDBJ whole genome shotgun (WGS) entry which is preliminary data.</text>
</comment>
<dbReference type="InterPro" id="IPR008333">
    <property type="entry name" value="Cbr1-like_FAD-bd_dom"/>
</dbReference>
<dbReference type="PROSITE" id="PS51085">
    <property type="entry name" value="2FE2S_FER_2"/>
    <property type="match status" value="1"/>
</dbReference>
<dbReference type="Pfam" id="PF00111">
    <property type="entry name" value="Fer2"/>
    <property type="match status" value="1"/>
</dbReference>
<dbReference type="OrthoDB" id="573132at2"/>
<accession>A0A0R1XKC1</accession>
<dbReference type="InterPro" id="IPR001041">
    <property type="entry name" value="2Fe-2S_ferredoxin-type"/>
</dbReference>
<keyword evidence="5" id="KW-0274">FAD</keyword>
<dbReference type="Pfam" id="PF00970">
    <property type="entry name" value="FAD_binding_6"/>
    <property type="match status" value="1"/>
</dbReference>
<dbReference type="PANTHER" id="PTHR47354">
    <property type="entry name" value="NADH OXIDOREDUCTASE HCR"/>
    <property type="match status" value="1"/>
</dbReference>
<dbReference type="InterPro" id="IPR039261">
    <property type="entry name" value="FNR_nucleotide-bd"/>
</dbReference>
<keyword evidence="8" id="KW-0411">Iron-sulfur</keyword>
<evidence type="ECO:0000256" key="5">
    <source>
        <dbReference type="ARBA" id="ARBA00022827"/>
    </source>
</evidence>
<evidence type="ECO:0000256" key="3">
    <source>
        <dbReference type="ARBA" id="ARBA00022714"/>
    </source>
</evidence>
<evidence type="ECO:0000256" key="6">
    <source>
        <dbReference type="ARBA" id="ARBA00023002"/>
    </source>
</evidence>
<evidence type="ECO:0000256" key="2">
    <source>
        <dbReference type="ARBA" id="ARBA00022630"/>
    </source>
</evidence>
<name>A0A0R1XKC1_9LACO</name>
<sequence length="404" mass="44383">MNKNEEQAAFTKLGELNQRRQEEINAAAATDLPKTYPMNELVKALHPATQYLKVTEIIDHGPDAKSFVFAPDKDKGTTKLATFQPGQYISLRLHIGDSYVTRPYAIRSTPLQAKEGKYVLTMKLVNGGFVTPYIWKNWQVGTTVAASGPAGELFYEPLRDGKNIVAIAGGSGITPFYSMAQAILENTLDVNLTILYGSRRHDNILLGDELQGIAEQTNRVKLVNVLSDEEVPGFEHGFISKDLIEKYAPAADYSIFISGPSVMYQFVMKEVAQLHLAPGRVRHELNGNTAAPDQFAGYPAEAKGKTFSMTVITRDQSKTIPAAANESLLIALERAGIIAPSMCRSGICSACRSQVLDGHTFTPTEFDHRRAADREFGYVNTCVAYPTSDLTLKVPVHDYANQFG</sequence>
<keyword evidence="4" id="KW-0479">Metal-binding</keyword>
<keyword evidence="12" id="KW-1185">Reference proteome</keyword>
<comment type="cofactor">
    <cofactor evidence="1">
        <name>FAD</name>
        <dbReference type="ChEBI" id="CHEBI:57692"/>
    </cofactor>
</comment>
<dbReference type="Proteomes" id="UP000051412">
    <property type="component" value="Unassembled WGS sequence"/>
</dbReference>
<dbReference type="PATRIC" id="fig|1423782.4.peg.1687"/>
<evidence type="ECO:0000256" key="1">
    <source>
        <dbReference type="ARBA" id="ARBA00001974"/>
    </source>
</evidence>
<dbReference type="STRING" id="1423782.FD32_GL001622"/>
<feature type="domain" description="2Fe-2S ferredoxin-type" evidence="9">
    <location>
        <begin position="307"/>
        <end position="398"/>
    </location>
</feature>
<dbReference type="Gene3D" id="3.40.50.80">
    <property type="entry name" value="Nucleotide-binding domain of ferredoxin-NADP reductase (FNR) module"/>
    <property type="match status" value="1"/>
</dbReference>
<evidence type="ECO:0000313" key="11">
    <source>
        <dbReference type="EMBL" id="KRM28820.1"/>
    </source>
</evidence>
<evidence type="ECO:0000313" key="12">
    <source>
        <dbReference type="Proteomes" id="UP000051412"/>
    </source>
</evidence>
<dbReference type="InterPro" id="IPR006058">
    <property type="entry name" value="2Fe2S_fd_BS"/>
</dbReference>
<dbReference type="GO" id="GO:0016491">
    <property type="term" value="F:oxidoreductase activity"/>
    <property type="evidence" value="ECO:0007669"/>
    <property type="project" value="UniProtKB-KW"/>
</dbReference>
<protein>
    <submittedName>
        <fullName evidence="11">Oxidoreductase</fullName>
    </submittedName>
</protein>
<organism evidence="11 12">
    <name type="scientific">Limosilactobacillus panis DSM 6035</name>
    <dbReference type="NCBI Taxonomy" id="1423782"/>
    <lineage>
        <taxon>Bacteria</taxon>
        <taxon>Bacillati</taxon>
        <taxon>Bacillota</taxon>
        <taxon>Bacilli</taxon>
        <taxon>Lactobacillales</taxon>
        <taxon>Lactobacillaceae</taxon>
        <taxon>Limosilactobacillus</taxon>
    </lineage>
</organism>
<dbReference type="PRINTS" id="PR00371">
    <property type="entry name" value="FPNCR"/>
</dbReference>
<dbReference type="EMBL" id="AZGM01000035">
    <property type="protein sequence ID" value="KRM28820.1"/>
    <property type="molecule type" value="Genomic_DNA"/>
</dbReference>
<dbReference type="RefSeq" id="WP_047769499.1">
    <property type="nucleotide sequence ID" value="NZ_AZGM01000035.1"/>
</dbReference>
<dbReference type="Gene3D" id="3.10.20.30">
    <property type="match status" value="1"/>
</dbReference>
<dbReference type="GO" id="GO:0051537">
    <property type="term" value="F:2 iron, 2 sulfur cluster binding"/>
    <property type="evidence" value="ECO:0007669"/>
    <property type="project" value="UniProtKB-KW"/>
</dbReference>